<dbReference type="SUPFAM" id="SSF52047">
    <property type="entry name" value="RNI-like"/>
    <property type="match status" value="1"/>
</dbReference>
<reference evidence="2 3" key="1">
    <citation type="submission" date="2023-08" db="EMBL/GenBank/DDBJ databases">
        <authorList>
            <person name="Palmer J.M."/>
        </authorList>
    </citation>
    <scope>NUCLEOTIDE SEQUENCE [LARGE SCALE GENOMIC DNA]</scope>
    <source>
        <strain evidence="2 3">TWF481</strain>
    </source>
</reference>
<feature type="domain" description="F-box" evidence="1">
    <location>
        <begin position="3"/>
        <end position="48"/>
    </location>
</feature>
<dbReference type="EMBL" id="JAVHJL010000001">
    <property type="protein sequence ID" value="KAK6512434.1"/>
    <property type="molecule type" value="Genomic_DNA"/>
</dbReference>
<proteinExistence type="predicted"/>
<name>A0AAV9WR33_9PEZI</name>
<dbReference type="InterPro" id="IPR001810">
    <property type="entry name" value="F-box_dom"/>
</dbReference>
<dbReference type="Gene3D" id="3.80.10.10">
    <property type="entry name" value="Ribonuclease Inhibitor"/>
    <property type="match status" value="1"/>
</dbReference>
<dbReference type="InterPro" id="IPR032675">
    <property type="entry name" value="LRR_dom_sf"/>
</dbReference>
<evidence type="ECO:0000313" key="3">
    <source>
        <dbReference type="Proteomes" id="UP001370758"/>
    </source>
</evidence>
<dbReference type="PROSITE" id="PS50181">
    <property type="entry name" value="FBOX"/>
    <property type="match status" value="1"/>
</dbReference>
<dbReference type="Proteomes" id="UP001370758">
    <property type="component" value="Unassembled WGS sequence"/>
</dbReference>
<protein>
    <recommendedName>
        <fullName evidence="1">F-box domain-containing protein</fullName>
    </recommendedName>
</protein>
<evidence type="ECO:0000259" key="1">
    <source>
        <dbReference type="PROSITE" id="PS50181"/>
    </source>
</evidence>
<gene>
    <name evidence="2" type="ORF">TWF481_001319</name>
</gene>
<organism evidence="2 3">
    <name type="scientific">Arthrobotrys musiformis</name>
    <dbReference type="NCBI Taxonomy" id="47236"/>
    <lineage>
        <taxon>Eukaryota</taxon>
        <taxon>Fungi</taxon>
        <taxon>Dikarya</taxon>
        <taxon>Ascomycota</taxon>
        <taxon>Pezizomycotina</taxon>
        <taxon>Orbiliomycetes</taxon>
        <taxon>Orbiliales</taxon>
        <taxon>Orbiliaceae</taxon>
        <taxon>Arthrobotrys</taxon>
    </lineage>
</organism>
<evidence type="ECO:0000313" key="2">
    <source>
        <dbReference type="EMBL" id="KAK6512434.1"/>
    </source>
</evidence>
<comment type="caution">
    <text evidence="2">The sequence shown here is derived from an EMBL/GenBank/DDBJ whole genome shotgun (WGS) entry which is preliminary data.</text>
</comment>
<sequence length="543" mass="62542">MDNAHIAKAPLEVTYLFIDRLEKEDLCALRLTCRYFNDCVVQSLYKRLVVKPEHSLTDLKNLGDKIGQYVKTIEFFPETSSELQKPGDDVEFKPIPYLETPNFQQLSGLHLHGHEPGMRDLTVKILERQSIKELTLNFKQIYFLPSHCGTGLEMQKSLEKLSIRLGRKKQHWLASRDDEWNYDAVVPVWDMITANSSTLKTLNLEFPFQFFHSVGGIHVQPSHEPDTSDLFLTGSEPWKNQLQLQDLKLQHLEKFGEVYAKTKFFNPETLRSLSLVDCPNSDSVLLELAGSMRNLKALQLRGSIKDPKTIYSLLLRLPALETLHIALPFDLEFDYKWLNSQKHSVKNLWIEALDSKEKDNDNFEDWKNLEELAFTKFHATTGRRSGALCLKTLKIPASTRIVRLLHPPGGTHRYFDWGQATKVIEFLGFRQFRMMSAEYPKTPEGRRKRMYIKPNLQILAFGSWHDSTSIHDRTKVLKVGFEHTERLGKFKCAFKRIPMGEFARGHPDTTILAYGEARGPGAWLGHPFTDEMTFSDDADGEEL</sequence>
<dbReference type="AlphaFoldDB" id="A0AAV9WR33"/>
<dbReference type="Pfam" id="PF12937">
    <property type="entry name" value="F-box-like"/>
    <property type="match status" value="1"/>
</dbReference>
<keyword evidence="3" id="KW-1185">Reference proteome</keyword>
<accession>A0AAV9WR33</accession>